<dbReference type="InterPro" id="IPR036291">
    <property type="entry name" value="NAD(P)-bd_dom_sf"/>
</dbReference>
<dbReference type="AlphaFoldDB" id="A0A939BUF5"/>
<dbReference type="InterPro" id="IPR041121">
    <property type="entry name" value="SDH_C"/>
</dbReference>
<keyword evidence="2" id="KW-0028">Amino-acid biosynthesis</keyword>
<evidence type="ECO:0000313" key="5">
    <source>
        <dbReference type="EMBL" id="MBM9458816.1"/>
    </source>
</evidence>
<dbReference type="EMBL" id="JAERTX010000003">
    <property type="protein sequence ID" value="MBM9458816.1"/>
    <property type="molecule type" value="Genomic_DNA"/>
</dbReference>
<dbReference type="Proteomes" id="UP000663791">
    <property type="component" value="Unassembled WGS sequence"/>
</dbReference>
<dbReference type="NCBIfam" id="NF001311">
    <property type="entry name" value="PRK00258.1-3"/>
    <property type="match status" value="1"/>
</dbReference>
<feature type="domain" description="SDH C-terminal" evidence="4">
    <location>
        <begin position="240"/>
        <end position="268"/>
    </location>
</feature>
<dbReference type="InterPro" id="IPR022893">
    <property type="entry name" value="Shikimate_DH_fam"/>
</dbReference>
<evidence type="ECO:0000259" key="4">
    <source>
        <dbReference type="Pfam" id="PF18317"/>
    </source>
</evidence>
<evidence type="ECO:0000256" key="2">
    <source>
        <dbReference type="ARBA" id="ARBA00023141"/>
    </source>
</evidence>
<dbReference type="EC" id="1.1.1.25" evidence="5"/>
<feature type="domain" description="Shikimate dehydrogenase substrate binding N-terminal" evidence="3">
    <location>
        <begin position="14"/>
        <end position="95"/>
    </location>
</feature>
<dbReference type="GO" id="GO:0005829">
    <property type="term" value="C:cytosol"/>
    <property type="evidence" value="ECO:0007669"/>
    <property type="project" value="TreeGrafter"/>
</dbReference>
<dbReference type="InterPro" id="IPR013708">
    <property type="entry name" value="Shikimate_DH-bd_N"/>
</dbReference>
<dbReference type="PANTHER" id="PTHR21089:SF1">
    <property type="entry name" value="BIFUNCTIONAL 3-DEHYDROQUINATE DEHYDRATASE_SHIKIMATE DEHYDROGENASE, CHLOROPLASTIC"/>
    <property type="match status" value="1"/>
</dbReference>
<dbReference type="InterPro" id="IPR046346">
    <property type="entry name" value="Aminoacid_DH-like_N_sf"/>
</dbReference>
<dbReference type="CDD" id="cd01065">
    <property type="entry name" value="NAD_bind_Shikimate_DH"/>
    <property type="match status" value="1"/>
</dbReference>
<evidence type="ECO:0000256" key="1">
    <source>
        <dbReference type="ARBA" id="ARBA00004871"/>
    </source>
</evidence>
<dbReference type="Pfam" id="PF08501">
    <property type="entry name" value="Shikimate_dh_N"/>
    <property type="match status" value="1"/>
</dbReference>
<dbReference type="PANTHER" id="PTHR21089">
    <property type="entry name" value="SHIKIMATE DEHYDROGENASE"/>
    <property type="match status" value="1"/>
</dbReference>
<comment type="caution">
    <text evidence="5">The sequence shown here is derived from an EMBL/GenBank/DDBJ whole genome shotgun (WGS) entry which is preliminary data.</text>
</comment>
<dbReference type="GO" id="GO:0009073">
    <property type="term" value="P:aromatic amino acid family biosynthetic process"/>
    <property type="evidence" value="ECO:0007669"/>
    <property type="project" value="UniProtKB-KW"/>
</dbReference>
<dbReference type="SUPFAM" id="SSF53223">
    <property type="entry name" value="Aminoacid dehydrogenase-like, N-terminal domain"/>
    <property type="match status" value="1"/>
</dbReference>
<dbReference type="Gene3D" id="3.40.50.720">
    <property type="entry name" value="NAD(P)-binding Rossmann-like Domain"/>
    <property type="match status" value="1"/>
</dbReference>
<evidence type="ECO:0000313" key="6">
    <source>
        <dbReference type="Proteomes" id="UP000663791"/>
    </source>
</evidence>
<dbReference type="Pfam" id="PF18317">
    <property type="entry name" value="SDH_C"/>
    <property type="match status" value="1"/>
</dbReference>
<sequence>MSEPADRGAVRFGVVGDPVAHSLSPALHRAGYAALGLTASYDAVAVPKGGLAGFVAGLGPEWGGLSVTAPLKREALALADEVTAVATAAGGANTLVRTARGWRADNTDVPGAVAAIRERSSATHRTATVLGGGATAASVGLALADLGVATITLAVRTEANAAEALAAVRAHAAGPQVAVVPLAEAPVADVVVATIPAAAQTPELCVRLGEAAVLFEVTYNDWPTPLVRSAEQAGAVVVSGLDLLVHQAVLQFQQFTGHPGPLATMREAGEQALAAR</sequence>
<gene>
    <name evidence="5" type="ORF">JK386_02800</name>
</gene>
<name>A0A939BUF5_9ACTN</name>
<reference evidence="5" key="1">
    <citation type="submission" date="2021-01" db="EMBL/GenBank/DDBJ databases">
        <title>Novel species in genus Nocardioides.</title>
        <authorList>
            <person name="Zhang G."/>
        </authorList>
    </citation>
    <scope>NUCLEOTIDE SEQUENCE</scope>
    <source>
        <strain evidence="5">Zg-536</strain>
    </source>
</reference>
<dbReference type="GO" id="GO:0004764">
    <property type="term" value="F:shikimate 3-dehydrogenase (NADP+) activity"/>
    <property type="evidence" value="ECO:0007669"/>
    <property type="project" value="UniProtKB-EC"/>
</dbReference>
<protein>
    <submittedName>
        <fullName evidence="5">Shikimate dehydrogenase</fullName>
        <ecNumber evidence="5">1.1.1.25</ecNumber>
    </submittedName>
</protein>
<keyword evidence="5" id="KW-0560">Oxidoreductase</keyword>
<dbReference type="SUPFAM" id="SSF51735">
    <property type="entry name" value="NAD(P)-binding Rossmann-fold domains"/>
    <property type="match status" value="1"/>
</dbReference>
<dbReference type="GO" id="GO:0019632">
    <property type="term" value="P:shikimate metabolic process"/>
    <property type="evidence" value="ECO:0007669"/>
    <property type="project" value="TreeGrafter"/>
</dbReference>
<evidence type="ECO:0000259" key="3">
    <source>
        <dbReference type="Pfam" id="PF08501"/>
    </source>
</evidence>
<dbReference type="GO" id="GO:0009423">
    <property type="term" value="P:chorismate biosynthetic process"/>
    <property type="evidence" value="ECO:0007669"/>
    <property type="project" value="TreeGrafter"/>
</dbReference>
<dbReference type="GO" id="GO:0050661">
    <property type="term" value="F:NADP binding"/>
    <property type="evidence" value="ECO:0007669"/>
    <property type="project" value="TreeGrafter"/>
</dbReference>
<dbReference type="Gene3D" id="3.40.50.10860">
    <property type="entry name" value="Leucine Dehydrogenase, chain A, domain 1"/>
    <property type="match status" value="1"/>
</dbReference>
<proteinExistence type="predicted"/>
<organism evidence="5 6">
    <name type="scientific">Nocardioides faecalis</name>
    <dbReference type="NCBI Taxonomy" id="2803858"/>
    <lineage>
        <taxon>Bacteria</taxon>
        <taxon>Bacillati</taxon>
        <taxon>Actinomycetota</taxon>
        <taxon>Actinomycetes</taxon>
        <taxon>Propionibacteriales</taxon>
        <taxon>Nocardioidaceae</taxon>
        <taxon>Nocardioides</taxon>
    </lineage>
</organism>
<comment type="pathway">
    <text evidence="1">Metabolic intermediate biosynthesis; chorismate biosynthesis; chorismate from D-erythrose 4-phosphate and phosphoenolpyruvate: step 4/7.</text>
</comment>
<keyword evidence="6" id="KW-1185">Reference proteome</keyword>
<keyword evidence="2" id="KW-0057">Aromatic amino acid biosynthesis</keyword>
<accession>A0A939BUF5</accession>